<reference evidence="2 3" key="1">
    <citation type="submission" date="2018-09" db="EMBL/GenBank/DDBJ databases">
        <title>YIM 75507 draft genome.</title>
        <authorList>
            <person name="Tang S."/>
            <person name="Feng Y."/>
        </authorList>
    </citation>
    <scope>NUCLEOTIDE SEQUENCE [LARGE SCALE GENOMIC DNA]</scope>
    <source>
        <strain evidence="2 3">YIM 75507</strain>
    </source>
</reference>
<gene>
    <name evidence="2" type="ORF">D5H75_28345</name>
</gene>
<dbReference type="RefSeq" id="WP_119929628.1">
    <property type="nucleotide sequence ID" value="NZ_QZEY01000014.1"/>
</dbReference>
<dbReference type="Pfam" id="PF08241">
    <property type="entry name" value="Methyltransf_11"/>
    <property type="match status" value="1"/>
</dbReference>
<evidence type="ECO:0000313" key="3">
    <source>
        <dbReference type="Proteomes" id="UP000265768"/>
    </source>
</evidence>
<feature type="domain" description="Methyltransferase type 11" evidence="1">
    <location>
        <begin position="49"/>
        <end position="142"/>
    </location>
</feature>
<keyword evidence="3" id="KW-1185">Reference proteome</keyword>
<name>A0A3A4A9B4_9ACTN</name>
<dbReference type="GO" id="GO:0032259">
    <property type="term" value="P:methylation"/>
    <property type="evidence" value="ECO:0007669"/>
    <property type="project" value="UniProtKB-KW"/>
</dbReference>
<evidence type="ECO:0000259" key="1">
    <source>
        <dbReference type="Pfam" id="PF08241"/>
    </source>
</evidence>
<sequence>MIENVSAITRGQRDVWAQGDLGRLAARFPPLYAELLCEELRLRPGERVLDAGAGTGTASVAAARRFCEVVAVDFVPESLERAALLAAGEGLPLATREADVQELPFPDGHFDAALSTFGVMFAPDQERAAAELLRAVRPGGRVGVTAWTPDGLIGRYARTVAAYVQPPPGLRSPFEWGTEARARELFAGARVEVRRRAQPFRYPSPAFAVDYFRDWYGPARAAFARLDRDRAEALRADMIAVWRAANESGDDTLVAHADYLEIVVTAP</sequence>
<dbReference type="PANTHER" id="PTHR43591:SF24">
    <property type="entry name" value="2-METHOXY-6-POLYPRENYL-1,4-BENZOQUINOL METHYLASE, MITOCHONDRIAL"/>
    <property type="match status" value="1"/>
</dbReference>
<organism evidence="2 3">
    <name type="scientific">Bailinhaonella thermotolerans</name>
    <dbReference type="NCBI Taxonomy" id="1070861"/>
    <lineage>
        <taxon>Bacteria</taxon>
        <taxon>Bacillati</taxon>
        <taxon>Actinomycetota</taxon>
        <taxon>Actinomycetes</taxon>
        <taxon>Streptosporangiales</taxon>
        <taxon>Streptosporangiaceae</taxon>
        <taxon>Bailinhaonella</taxon>
    </lineage>
</organism>
<dbReference type="InterPro" id="IPR013216">
    <property type="entry name" value="Methyltransf_11"/>
</dbReference>
<dbReference type="Gene3D" id="3.40.50.150">
    <property type="entry name" value="Vaccinia Virus protein VP39"/>
    <property type="match status" value="1"/>
</dbReference>
<dbReference type="Proteomes" id="UP000265768">
    <property type="component" value="Unassembled WGS sequence"/>
</dbReference>
<dbReference type="EMBL" id="QZEY01000014">
    <property type="protein sequence ID" value="RJL24711.1"/>
    <property type="molecule type" value="Genomic_DNA"/>
</dbReference>
<dbReference type="OrthoDB" id="9795634at2"/>
<evidence type="ECO:0000313" key="2">
    <source>
        <dbReference type="EMBL" id="RJL24711.1"/>
    </source>
</evidence>
<dbReference type="PANTHER" id="PTHR43591">
    <property type="entry name" value="METHYLTRANSFERASE"/>
    <property type="match status" value="1"/>
</dbReference>
<keyword evidence="2" id="KW-0489">Methyltransferase</keyword>
<dbReference type="AlphaFoldDB" id="A0A3A4A9B4"/>
<dbReference type="InterPro" id="IPR029063">
    <property type="entry name" value="SAM-dependent_MTases_sf"/>
</dbReference>
<dbReference type="SUPFAM" id="SSF53335">
    <property type="entry name" value="S-adenosyl-L-methionine-dependent methyltransferases"/>
    <property type="match status" value="1"/>
</dbReference>
<dbReference type="GO" id="GO:0008757">
    <property type="term" value="F:S-adenosylmethionine-dependent methyltransferase activity"/>
    <property type="evidence" value="ECO:0007669"/>
    <property type="project" value="InterPro"/>
</dbReference>
<protein>
    <submittedName>
        <fullName evidence="2">SAM-dependent methyltransferase</fullName>
    </submittedName>
</protein>
<dbReference type="CDD" id="cd02440">
    <property type="entry name" value="AdoMet_MTases"/>
    <property type="match status" value="1"/>
</dbReference>
<accession>A0A3A4A9B4</accession>
<keyword evidence="2" id="KW-0808">Transferase</keyword>
<proteinExistence type="predicted"/>
<comment type="caution">
    <text evidence="2">The sequence shown here is derived from an EMBL/GenBank/DDBJ whole genome shotgun (WGS) entry which is preliminary data.</text>
</comment>